<reference evidence="2" key="1">
    <citation type="submission" date="2022-11" db="UniProtKB">
        <authorList>
            <consortium name="WormBaseParasite"/>
        </authorList>
    </citation>
    <scope>IDENTIFICATION</scope>
</reference>
<dbReference type="Proteomes" id="UP000887564">
    <property type="component" value="Unplaced"/>
</dbReference>
<name>A0A914R2E5_PAREQ</name>
<organism evidence="1 2">
    <name type="scientific">Parascaris equorum</name>
    <name type="common">Equine roundworm</name>
    <dbReference type="NCBI Taxonomy" id="6256"/>
    <lineage>
        <taxon>Eukaryota</taxon>
        <taxon>Metazoa</taxon>
        <taxon>Ecdysozoa</taxon>
        <taxon>Nematoda</taxon>
        <taxon>Chromadorea</taxon>
        <taxon>Rhabditida</taxon>
        <taxon>Spirurina</taxon>
        <taxon>Ascaridomorpha</taxon>
        <taxon>Ascaridoidea</taxon>
        <taxon>Ascarididae</taxon>
        <taxon>Parascaris</taxon>
    </lineage>
</organism>
<accession>A0A914R2E5</accession>
<dbReference type="WBParaSite" id="PEQ_0000042401-mRNA-1">
    <property type="protein sequence ID" value="PEQ_0000042401-mRNA-1"/>
    <property type="gene ID" value="PEQ_0000042401"/>
</dbReference>
<sequence length="48" mass="5829">MTLLRLVYNLHRLIFHPIFFQKPERISKIRTIFLLIDCIFLSIKRVAT</sequence>
<evidence type="ECO:0000313" key="2">
    <source>
        <dbReference type="WBParaSite" id="PEQ_0000042401-mRNA-1"/>
    </source>
</evidence>
<evidence type="ECO:0000313" key="1">
    <source>
        <dbReference type="Proteomes" id="UP000887564"/>
    </source>
</evidence>
<protein>
    <submittedName>
        <fullName evidence="2">Uncharacterized protein</fullName>
    </submittedName>
</protein>
<proteinExistence type="predicted"/>
<keyword evidence="1" id="KW-1185">Reference proteome</keyword>
<dbReference type="AlphaFoldDB" id="A0A914R2E5"/>